<feature type="domain" description="Alpha 1,4-glycosyltransferase" evidence="9">
    <location>
        <begin position="292"/>
        <end position="341"/>
    </location>
</feature>
<proteinExistence type="inferred from homology"/>
<keyword evidence="8" id="KW-1133">Transmembrane helix</keyword>
<dbReference type="SUPFAM" id="SSF53448">
    <property type="entry name" value="Nucleotide-diphospho-sugar transferases"/>
    <property type="match status" value="2"/>
</dbReference>
<dbReference type="InterPro" id="IPR007577">
    <property type="entry name" value="GlycoTrfase_DXD_sugar-bd_CS"/>
</dbReference>
<evidence type="ECO:0000256" key="4">
    <source>
        <dbReference type="ARBA" id="ARBA00022679"/>
    </source>
</evidence>
<name>A0AAQ4DRI8_AMBAM</name>
<comment type="subcellular location">
    <subcellularLocation>
        <location evidence="1">Golgi apparatus membrane</location>
        <topology evidence="1">Single-pass type II membrane protein</topology>
    </subcellularLocation>
</comment>
<dbReference type="InterPro" id="IPR007652">
    <property type="entry name" value="A1-4-GlycosylTfrase_dom"/>
</dbReference>
<dbReference type="PANTHER" id="PTHR12042">
    <property type="entry name" value="LACTOSYLCERAMIDE 4-ALPHA-GALACTOSYLTRANSFERASE ALPHA- 1,4-GALACTOSYLTRANSFERASE"/>
    <property type="match status" value="1"/>
</dbReference>
<keyword evidence="11" id="KW-1185">Reference proteome</keyword>
<protein>
    <recommendedName>
        <fullName evidence="9">Alpha 1,4-glycosyltransferase domain-containing protein</fullName>
    </recommendedName>
</protein>
<sequence>MAEERPTGVGETGARRQTSEKHKNIAPVPYSRAAQAVARRLVPHHPHFLTGASESQRSRTEYQHAQQSLELIQHLNKGKFSPIMNCSMNRAIKVVGLGALFLVLFALINITDPPIHSRLSPSTETTAGTFVPRKTANFSRIFFLETGGRREITARMACAVESAARLHPSWTVHLLSVTDGHSRSEISGPFADVLRAIPNVVVSTITPLEEFQGTPLEPWYRSGVLNRSAYPVEHLADALRLAVIYKRGGVYLDSDVVMLRPLDMLPSFVSQSPAISAPRLEKGDSVSNGFLAFHRGEPFLLELMNRVVKAYIPQAWASIGPLLLRSVTLEYCGKRSVKELVGRWCRSGEDFMCGAPHNSSFSDIFFLETGGRGIITARMACAVESAARAHPNWTVHLLSVDGDGHATNDSSAPFVNLLGSIQNVVLSDIEPLEEFEGTPLGAWYRSGALNNSSYPVEHLADALRLAVLYNRGGVYLDIDVVVMRPLDCLPSFVCQSPAWRGDLVSNGFLGFHRGDPFLLKLMNHTSRAYQPNKWSSIGPRLLRDVTLAYCGKRSVKELVGRRCGADADFTGVNLP</sequence>
<dbReference type="Gene3D" id="3.90.550.20">
    <property type="match status" value="2"/>
</dbReference>
<evidence type="ECO:0000256" key="8">
    <source>
        <dbReference type="SAM" id="Phobius"/>
    </source>
</evidence>
<keyword evidence="5" id="KW-0333">Golgi apparatus</keyword>
<evidence type="ECO:0000256" key="6">
    <source>
        <dbReference type="ARBA" id="ARBA00023136"/>
    </source>
</evidence>
<evidence type="ECO:0000256" key="2">
    <source>
        <dbReference type="ARBA" id="ARBA00009003"/>
    </source>
</evidence>
<keyword evidence="4" id="KW-0808">Transferase</keyword>
<accession>A0AAQ4DRI8</accession>
<feature type="compositionally biased region" description="Basic and acidic residues" evidence="7">
    <location>
        <begin position="13"/>
        <end position="23"/>
    </location>
</feature>
<dbReference type="Pfam" id="PF04488">
    <property type="entry name" value="Gly_transf_sug"/>
    <property type="match status" value="2"/>
</dbReference>
<keyword evidence="8" id="KW-0812">Transmembrane</keyword>
<feature type="transmembrane region" description="Helical" evidence="8">
    <location>
        <begin position="91"/>
        <end position="110"/>
    </location>
</feature>
<reference evidence="10 11" key="1">
    <citation type="journal article" date="2023" name="Arcadia Sci">
        <title>De novo assembly of a long-read Amblyomma americanum tick genome.</title>
        <authorList>
            <person name="Chou S."/>
            <person name="Poskanzer K.E."/>
            <person name="Rollins M."/>
            <person name="Thuy-Boun P.S."/>
        </authorList>
    </citation>
    <scope>NUCLEOTIDE SEQUENCE [LARGE SCALE GENOMIC DNA]</scope>
    <source>
        <strain evidence="10">F_SG_1</strain>
        <tissue evidence="10">Salivary glands</tissue>
    </source>
</reference>
<dbReference type="EMBL" id="JARKHS020027741">
    <property type="protein sequence ID" value="KAK8765078.1"/>
    <property type="molecule type" value="Genomic_DNA"/>
</dbReference>
<dbReference type="InterPro" id="IPR051981">
    <property type="entry name" value="Glycosyltransf_32"/>
</dbReference>
<gene>
    <name evidence="10" type="ORF">V5799_032318</name>
</gene>
<evidence type="ECO:0000259" key="9">
    <source>
        <dbReference type="Pfam" id="PF04572"/>
    </source>
</evidence>
<evidence type="ECO:0000256" key="7">
    <source>
        <dbReference type="SAM" id="MobiDB-lite"/>
    </source>
</evidence>
<evidence type="ECO:0000313" key="10">
    <source>
        <dbReference type="EMBL" id="KAK8765078.1"/>
    </source>
</evidence>
<dbReference type="Pfam" id="PF04572">
    <property type="entry name" value="Gb3_synth"/>
    <property type="match status" value="2"/>
</dbReference>
<comment type="similarity">
    <text evidence="2">Belongs to the glycosyltransferase 32 family.</text>
</comment>
<dbReference type="GO" id="GO:0016758">
    <property type="term" value="F:hexosyltransferase activity"/>
    <property type="evidence" value="ECO:0007669"/>
    <property type="project" value="TreeGrafter"/>
</dbReference>
<feature type="domain" description="Alpha 1,4-glycosyltransferase" evidence="9">
    <location>
        <begin position="511"/>
        <end position="563"/>
    </location>
</feature>
<evidence type="ECO:0000256" key="5">
    <source>
        <dbReference type="ARBA" id="ARBA00023034"/>
    </source>
</evidence>
<dbReference type="GO" id="GO:0006688">
    <property type="term" value="P:glycosphingolipid biosynthetic process"/>
    <property type="evidence" value="ECO:0007669"/>
    <property type="project" value="TreeGrafter"/>
</dbReference>
<keyword evidence="6 8" id="KW-0472">Membrane</keyword>
<keyword evidence="3" id="KW-0328">Glycosyltransferase</keyword>
<evidence type="ECO:0000256" key="1">
    <source>
        <dbReference type="ARBA" id="ARBA00004323"/>
    </source>
</evidence>
<comment type="caution">
    <text evidence="10">The sequence shown here is derived from an EMBL/GenBank/DDBJ whole genome shotgun (WGS) entry which is preliminary data.</text>
</comment>
<dbReference type="PANTHER" id="PTHR12042:SF21">
    <property type="entry name" value="ALPHA1,4-GALACTOSYLTRANSFERASE 1-RELATED"/>
    <property type="match status" value="1"/>
</dbReference>
<feature type="region of interest" description="Disordered" evidence="7">
    <location>
        <begin position="1"/>
        <end position="27"/>
    </location>
</feature>
<evidence type="ECO:0000256" key="3">
    <source>
        <dbReference type="ARBA" id="ARBA00022676"/>
    </source>
</evidence>
<dbReference type="InterPro" id="IPR029044">
    <property type="entry name" value="Nucleotide-diphossugar_trans"/>
</dbReference>
<evidence type="ECO:0000313" key="11">
    <source>
        <dbReference type="Proteomes" id="UP001321473"/>
    </source>
</evidence>
<organism evidence="10 11">
    <name type="scientific">Amblyomma americanum</name>
    <name type="common">Lone star tick</name>
    <dbReference type="NCBI Taxonomy" id="6943"/>
    <lineage>
        <taxon>Eukaryota</taxon>
        <taxon>Metazoa</taxon>
        <taxon>Ecdysozoa</taxon>
        <taxon>Arthropoda</taxon>
        <taxon>Chelicerata</taxon>
        <taxon>Arachnida</taxon>
        <taxon>Acari</taxon>
        <taxon>Parasitiformes</taxon>
        <taxon>Ixodida</taxon>
        <taxon>Ixodoidea</taxon>
        <taxon>Ixodidae</taxon>
        <taxon>Amblyomminae</taxon>
        <taxon>Amblyomma</taxon>
    </lineage>
</organism>
<dbReference type="AlphaFoldDB" id="A0AAQ4DRI8"/>
<dbReference type="GO" id="GO:0000139">
    <property type="term" value="C:Golgi membrane"/>
    <property type="evidence" value="ECO:0007669"/>
    <property type="project" value="UniProtKB-SubCell"/>
</dbReference>
<dbReference type="Proteomes" id="UP001321473">
    <property type="component" value="Unassembled WGS sequence"/>
</dbReference>